<feature type="compositionally biased region" description="Low complexity" evidence="1">
    <location>
        <begin position="72"/>
        <end position="81"/>
    </location>
</feature>
<evidence type="ECO:0000256" key="1">
    <source>
        <dbReference type="SAM" id="MobiDB-lite"/>
    </source>
</evidence>
<sequence length="185" mass="19598">MTAVRRAIEFLFSRLLRSRLGLAVGIAVLVLGVVGAARLVAGPDDPSAGLSNRPVEPITTVDPTTGDDGAISTTVTPSPVTRSGEAGPEKVAERFAAAWLGRPDLAAERWHEELRPLSTANLIDKLSGADPTGVPAGEMTDEVTVQARSENFVEALIPLDTGRLRLELVAPDGRWLVDAVDWEQG</sequence>
<proteinExistence type="predicted"/>
<feature type="region of interest" description="Disordered" evidence="1">
    <location>
        <begin position="44"/>
        <end position="87"/>
    </location>
</feature>
<dbReference type="RefSeq" id="WP_111241844.1">
    <property type="nucleotide sequence ID" value="NZ_POTX01000015.1"/>
</dbReference>
<dbReference type="Proteomes" id="UP000248627">
    <property type="component" value="Unassembled WGS sequence"/>
</dbReference>
<evidence type="ECO:0000313" key="2">
    <source>
        <dbReference type="EMBL" id="PZF99985.1"/>
    </source>
</evidence>
<name>A0A2W2CKM9_9ACTN</name>
<accession>A0A2W2CKM9</accession>
<organism evidence="2 3">
    <name type="scientific">Micromonospora endophytica</name>
    <dbReference type="NCBI Taxonomy" id="515350"/>
    <lineage>
        <taxon>Bacteria</taxon>
        <taxon>Bacillati</taxon>
        <taxon>Actinomycetota</taxon>
        <taxon>Actinomycetes</taxon>
        <taxon>Micromonosporales</taxon>
        <taxon>Micromonosporaceae</taxon>
        <taxon>Micromonospora</taxon>
    </lineage>
</organism>
<dbReference type="OrthoDB" id="3372944at2"/>
<reference evidence="2 3" key="1">
    <citation type="submission" date="2018-01" db="EMBL/GenBank/DDBJ databases">
        <title>Draft genome sequence of Jishengella endophytica.</title>
        <authorList>
            <person name="Sahin N."/>
            <person name="Ay H."/>
            <person name="Saygin H."/>
        </authorList>
    </citation>
    <scope>NUCLEOTIDE SEQUENCE [LARGE SCALE GENOMIC DNA]</scope>
    <source>
        <strain evidence="2 3">DSM 45430</strain>
    </source>
</reference>
<gene>
    <name evidence="2" type="ORF">C1I93_04020</name>
</gene>
<dbReference type="AlphaFoldDB" id="A0A2W2CKM9"/>
<dbReference type="EMBL" id="POTX01000015">
    <property type="protein sequence ID" value="PZF99985.1"/>
    <property type="molecule type" value="Genomic_DNA"/>
</dbReference>
<evidence type="ECO:0000313" key="3">
    <source>
        <dbReference type="Proteomes" id="UP000248627"/>
    </source>
</evidence>
<keyword evidence="3" id="KW-1185">Reference proteome</keyword>
<protein>
    <submittedName>
        <fullName evidence="2">Uncharacterized protein</fullName>
    </submittedName>
</protein>
<comment type="caution">
    <text evidence="2">The sequence shown here is derived from an EMBL/GenBank/DDBJ whole genome shotgun (WGS) entry which is preliminary data.</text>
</comment>